<dbReference type="AlphaFoldDB" id="A0A343JML5"/>
<comment type="catalytic activity">
    <reaction evidence="8 9">
        <text>a ubiquinone + NADH + 5 H(+)(in) = a ubiquinol + NAD(+) + 4 H(+)(out)</text>
        <dbReference type="Rhea" id="RHEA:29091"/>
        <dbReference type="Rhea" id="RHEA-COMP:9565"/>
        <dbReference type="Rhea" id="RHEA-COMP:9566"/>
        <dbReference type="ChEBI" id="CHEBI:15378"/>
        <dbReference type="ChEBI" id="CHEBI:16389"/>
        <dbReference type="ChEBI" id="CHEBI:17976"/>
        <dbReference type="ChEBI" id="CHEBI:57540"/>
        <dbReference type="ChEBI" id="CHEBI:57945"/>
        <dbReference type="EC" id="7.1.1.2"/>
    </reaction>
</comment>
<keyword evidence="7 9" id="KW-0472">Membrane</keyword>
<protein>
    <recommendedName>
        <fullName evidence="3 9">NADH-ubiquinone oxidoreductase chain 3</fullName>
        <ecNumber evidence="9">7.1.1.2</ecNumber>
    </recommendedName>
</protein>
<comment type="function">
    <text evidence="9">Core subunit of the mitochondrial membrane respiratory chain NADH dehydrogenase (Complex I) which catalyzes electron transfer from NADH through the respiratory chain, using ubiquinone as an electron acceptor. Essential for the catalytic activity of complex I.</text>
</comment>
<evidence type="ECO:0000256" key="6">
    <source>
        <dbReference type="ARBA" id="ARBA00022989"/>
    </source>
</evidence>
<geneLocation type="mitochondrion" evidence="10"/>
<keyword evidence="9" id="KW-0520">NAD</keyword>
<keyword evidence="6 9" id="KW-1133">Transmembrane helix</keyword>
<comment type="similarity">
    <text evidence="2 9">Belongs to the complex I subunit 3 family.</text>
</comment>
<evidence type="ECO:0000256" key="2">
    <source>
        <dbReference type="ARBA" id="ARBA00008472"/>
    </source>
</evidence>
<dbReference type="GO" id="GO:0008137">
    <property type="term" value="F:NADH dehydrogenase (ubiquinone) activity"/>
    <property type="evidence" value="ECO:0007669"/>
    <property type="project" value="UniProtKB-UniRule"/>
</dbReference>
<keyword evidence="9" id="KW-1278">Translocase</keyword>
<keyword evidence="4 9" id="KW-0813">Transport</keyword>
<keyword evidence="9" id="KW-0830">Ubiquinone</keyword>
<name>A0A343JML5_SCODE</name>
<dbReference type="PANTHER" id="PTHR11058">
    <property type="entry name" value="NADH-UBIQUINONE OXIDOREDUCTASE CHAIN 3"/>
    <property type="match status" value="1"/>
</dbReference>
<organism evidence="10">
    <name type="scientific">Scolopendra dehaani</name>
    <name type="common">Thai centipede</name>
    <name type="synonym">Scolopendra subspinipes dehaani</name>
    <dbReference type="NCBI Taxonomy" id="2609776"/>
    <lineage>
        <taxon>Eukaryota</taxon>
        <taxon>Metazoa</taxon>
        <taxon>Ecdysozoa</taxon>
        <taxon>Arthropoda</taxon>
        <taxon>Myriapoda</taxon>
        <taxon>Chilopoda</taxon>
        <taxon>Pleurostigmophora</taxon>
        <taxon>Scolopendromorpha</taxon>
        <taxon>Scolopendridae</taxon>
        <taxon>Scolopendra</taxon>
    </lineage>
</organism>
<evidence type="ECO:0000256" key="5">
    <source>
        <dbReference type="ARBA" id="ARBA00022692"/>
    </source>
</evidence>
<evidence type="ECO:0000313" key="10">
    <source>
        <dbReference type="EMBL" id="ASY97542.1"/>
    </source>
</evidence>
<evidence type="ECO:0000256" key="4">
    <source>
        <dbReference type="ARBA" id="ARBA00022448"/>
    </source>
</evidence>
<evidence type="ECO:0000256" key="3">
    <source>
        <dbReference type="ARBA" id="ARBA00021007"/>
    </source>
</evidence>
<feature type="transmembrane region" description="Helical" evidence="9">
    <location>
        <begin position="84"/>
        <end position="103"/>
    </location>
</feature>
<keyword evidence="9" id="KW-0249">Electron transport</keyword>
<dbReference type="InterPro" id="IPR038430">
    <property type="entry name" value="NDAH_ubi_oxred_su3_sf"/>
</dbReference>
<evidence type="ECO:0000256" key="9">
    <source>
        <dbReference type="RuleBase" id="RU003640"/>
    </source>
</evidence>
<keyword evidence="5 9" id="KW-0812">Transmembrane</keyword>
<dbReference type="InterPro" id="IPR000440">
    <property type="entry name" value="NADH_UbQ/plastoQ_OxRdtase_su3"/>
</dbReference>
<keyword evidence="9" id="KW-0679">Respiratory chain</keyword>
<dbReference type="PANTHER" id="PTHR11058:SF9">
    <property type="entry name" value="NADH-UBIQUINONE OXIDOREDUCTASE CHAIN 3"/>
    <property type="match status" value="1"/>
</dbReference>
<proteinExistence type="inferred from homology"/>
<feature type="transmembrane region" description="Helical" evidence="9">
    <location>
        <begin position="50"/>
        <end position="72"/>
    </location>
</feature>
<dbReference type="GO" id="GO:0030964">
    <property type="term" value="C:NADH dehydrogenase complex"/>
    <property type="evidence" value="ECO:0007669"/>
    <property type="project" value="TreeGrafter"/>
</dbReference>
<comment type="subcellular location">
    <subcellularLocation>
        <location evidence="1">Membrane</location>
    </subcellularLocation>
    <subcellularLocation>
        <location evidence="9">Mitochondrion membrane</location>
        <topology evidence="9">Multi-pass membrane protein</topology>
    </subcellularLocation>
</comment>
<accession>A0A343JML5</accession>
<reference evidence="10" key="1">
    <citation type="submission" date="2017-04" db="EMBL/GenBank/DDBJ databases">
        <title>Scolopendra subspinipes dehaani.</title>
        <authorList>
            <person name="Qi Y."/>
            <person name="Tian X."/>
        </authorList>
    </citation>
    <scope>NUCLEOTIDE SEQUENCE</scope>
</reference>
<evidence type="ECO:0000256" key="1">
    <source>
        <dbReference type="ARBA" id="ARBA00004370"/>
    </source>
</evidence>
<gene>
    <name evidence="10" type="primary">ND3</name>
</gene>
<keyword evidence="9 10" id="KW-0496">Mitochondrion</keyword>
<evidence type="ECO:0000256" key="7">
    <source>
        <dbReference type="ARBA" id="ARBA00023136"/>
    </source>
</evidence>
<dbReference type="Pfam" id="PF00507">
    <property type="entry name" value="Oxidored_q4"/>
    <property type="match status" value="1"/>
</dbReference>
<dbReference type="EMBL" id="KY947341">
    <property type="protein sequence ID" value="ASY97542.1"/>
    <property type="molecule type" value="Genomic_DNA"/>
</dbReference>
<dbReference type="GO" id="GO:0031966">
    <property type="term" value="C:mitochondrial membrane"/>
    <property type="evidence" value="ECO:0007669"/>
    <property type="project" value="UniProtKB-SubCell"/>
</dbReference>
<sequence>MIFLISLTTMITLSLMLISSLLSKKSMKDREKSSPFECGFDPFKTARLPFSLQFFMIAIIFLVFDVEITVLLPIPLLIMQTKNTLPFIMTMLFISFLLLGLYFEWLKGALDWSK</sequence>
<dbReference type="EC" id="7.1.1.2" evidence="9"/>
<evidence type="ECO:0000256" key="8">
    <source>
        <dbReference type="ARBA" id="ARBA00049551"/>
    </source>
</evidence>
<dbReference type="Gene3D" id="1.20.58.1610">
    <property type="entry name" value="NADH:ubiquinone/plastoquinone oxidoreductase, chain 3"/>
    <property type="match status" value="1"/>
</dbReference>